<organism evidence="2 3">
    <name type="scientific">Datura stramonium</name>
    <name type="common">Jimsonweed</name>
    <name type="synonym">Common thornapple</name>
    <dbReference type="NCBI Taxonomy" id="4076"/>
    <lineage>
        <taxon>Eukaryota</taxon>
        <taxon>Viridiplantae</taxon>
        <taxon>Streptophyta</taxon>
        <taxon>Embryophyta</taxon>
        <taxon>Tracheophyta</taxon>
        <taxon>Spermatophyta</taxon>
        <taxon>Magnoliopsida</taxon>
        <taxon>eudicotyledons</taxon>
        <taxon>Gunneridae</taxon>
        <taxon>Pentapetalae</taxon>
        <taxon>asterids</taxon>
        <taxon>lamiids</taxon>
        <taxon>Solanales</taxon>
        <taxon>Solanaceae</taxon>
        <taxon>Solanoideae</taxon>
        <taxon>Datureae</taxon>
        <taxon>Datura</taxon>
    </lineage>
</organism>
<feature type="compositionally biased region" description="Low complexity" evidence="1">
    <location>
        <begin position="170"/>
        <end position="181"/>
    </location>
</feature>
<accession>A0ABS8VP66</accession>
<sequence>MAKDNGNKVQASNSFAALNNQNEEVSEKVATQNVSSKAWIEASFGKTNNTSPGKKLENQIPNNMEVELEVCRMKEQDLENKVEEAEVIGSGLKTKDTDITEADPEVRKEIDTEEVNQSEKMLDGQEVTEIFMTEDDTIKAIERDQQLGSVSKNLKIQRREEKEEEDGAKNTNRSNSTVTTTPQLNIDPSKFVQENIVVTENNKVELTSNIQQVEKGADLSPRQLDQLKGSSSKNKGVKGNIEWAAHIRPLSQRIASKMINK</sequence>
<keyword evidence="3" id="KW-1185">Reference proteome</keyword>
<gene>
    <name evidence="2" type="ORF">HAX54_041500</name>
</gene>
<feature type="region of interest" description="Disordered" evidence="1">
    <location>
        <begin position="1"/>
        <end position="34"/>
    </location>
</feature>
<evidence type="ECO:0000256" key="1">
    <source>
        <dbReference type="SAM" id="MobiDB-lite"/>
    </source>
</evidence>
<feature type="compositionally biased region" description="Polar residues" evidence="1">
    <location>
        <begin position="7"/>
        <end position="34"/>
    </location>
</feature>
<name>A0ABS8VP66_DATST</name>
<feature type="region of interest" description="Disordered" evidence="1">
    <location>
        <begin position="151"/>
        <end position="184"/>
    </location>
</feature>
<proteinExistence type="predicted"/>
<comment type="caution">
    <text evidence="2">The sequence shown here is derived from an EMBL/GenBank/DDBJ whole genome shotgun (WGS) entry which is preliminary data.</text>
</comment>
<evidence type="ECO:0000313" key="2">
    <source>
        <dbReference type="EMBL" id="MCE0482591.1"/>
    </source>
</evidence>
<reference evidence="2 3" key="1">
    <citation type="journal article" date="2021" name="BMC Genomics">
        <title>Datura genome reveals duplications of psychoactive alkaloid biosynthetic genes and high mutation rate following tissue culture.</title>
        <authorList>
            <person name="Rajewski A."/>
            <person name="Carter-House D."/>
            <person name="Stajich J."/>
            <person name="Litt A."/>
        </authorList>
    </citation>
    <scope>NUCLEOTIDE SEQUENCE [LARGE SCALE GENOMIC DNA]</scope>
    <source>
        <strain evidence="2">AR-01</strain>
    </source>
</reference>
<evidence type="ECO:0000313" key="3">
    <source>
        <dbReference type="Proteomes" id="UP000823775"/>
    </source>
</evidence>
<dbReference type="Proteomes" id="UP000823775">
    <property type="component" value="Unassembled WGS sequence"/>
</dbReference>
<protein>
    <submittedName>
        <fullName evidence="2">Uncharacterized protein</fullName>
    </submittedName>
</protein>
<dbReference type="EMBL" id="JACEIK010005994">
    <property type="protein sequence ID" value="MCE0482591.1"/>
    <property type="molecule type" value="Genomic_DNA"/>
</dbReference>